<evidence type="ECO:0000256" key="1">
    <source>
        <dbReference type="SAM" id="Phobius"/>
    </source>
</evidence>
<accession>A0ABM8IFB3</accession>
<reference evidence="2 3" key="1">
    <citation type="submission" date="2023-04" db="EMBL/GenBank/DDBJ databases">
        <title>Draft genome sequence of acteroides sedimenti strain YN3PY1.</title>
        <authorList>
            <person name="Yoshida N."/>
        </authorList>
    </citation>
    <scope>NUCLEOTIDE SEQUENCE [LARGE SCALE GENOMIC DNA]</scope>
    <source>
        <strain evidence="2 3">YN3PY1</strain>
    </source>
</reference>
<name>A0ABM8IFB3_9BACE</name>
<keyword evidence="1" id="KW-0812">Transmembrane</keyword>
<evidence type="ECO:0000313" key="3">
    <source>
        <dbReference type="Proteomes" id="UP001496674"/>
    </source>
</evidence>
<gene>
    <name evidence="2" type="ORF">BSYN_04320</name>
</gene>
<proteinExistence type="predicted"/>
<sequence length="62" mass="7099">MKNILYNLNQIGTMAKEVIKIAGQMILYILILVALVFIFYPEHPKDKTNSSAQTNQTSIMRE</sequence>
<keyword evidence="1" id="KW-1133">Transmembrane helix</keyword>
<feature type="transmembrane region" description="Helical" evidence="1">
    <location>
        <begin position="21"/>
        <end position="40"/>
    </location>
</feature>
<organism evidence="2 3">
    <name type="scientific">Bacteroides sedimenti</name>
    <dbReference type="NCBI Taxonomy" id="2136147"/>
    <lineage>
        <taxon>Bacteria</taxon>
        <taxon>Pseudomonadati</taxon>
        <taxon>Bacteroidota</taxon>
        <taxon>Bacteroidia</taxon>
        <taxon>Bacteroidales</taxon>
        <taxon>Bacteroidaceae</taxon>
        <taxon>Bacteroides</taxon>
    </lineage>
</organism>
<evidence type="ECO:0000313" key="2">
    <source>
        <dbReference type="EMBL" id="BEG98167.1"/>
    </source>
</evidence>
<dbReference type="Proteomes" id="UP001496674">
    <property type="component" value="Chromosome"/>
</dbReference>
<dbReference type="EMBL" id="AP028055">
    <property type="protein sequence ID" value="BEG98167.1"/>
    <property type="molecule type" value="Genomic_DNA"/>
</dbReference>
<keyword evidence="1" id="KW-0472">Membrane</keyword>
<protein>
    <submittedName>
        <fullName evidence="2">Uncharacterized protein</fullName>
    </submittedName>
</protein>
<keyword evidence="3" id="KW-1185">Reference proteome</keyword>